<dbReference type="AlphaFoldDB" id="A0A0S7Y5S2"/>
<protein>
    <recommendedName>
        <fullName evidence="7">Response regulatory domain-containing protein</fullName>
    </recommendedName>
</protein>
<dbReference type="Pfam" id="PF00072">
    <property type="entry name" value="Response_reg"/>
    <property type="match status" value="1"/>
</dbReference>
<dbReference type="GO" id="GO:0003677">
    <property type="term" value="F:DNA binding"/>
    <property type="evidence" value="ECO:0007669"/>
    <property type="project" value="UniProtKB-KW"/>
</dbReference>
<dbReference type="Gene3D" id="3.40.50.2300">
    <property type="match status" value="1"/>
</dbReference>
<dbReference type="PANTHER" id="PTHR44591">
    <property type="entry name" value="STRESS RESPONSE REGULATOR PROTEIN 1"/>
    <property type="match status" value="1"/>
</dbReference>
<keyword evidence="2" id="KW-0902">Two-component regulatory system</keyword>
<keyword evidence="4" id="KW-0238">DNA-binding</keyword>
<keyword evidence="3" id="KW-0805">Transcription regulation</keyword>
<dbReference type="EMBL" id="LIZX01000012">
    <property type="protein sequence ID" value="KPJ69875.1"/>
    <property type="molecule type" value="Genomic_DNA"/>
</dbReference>
<dbReference type="InterPro" id="IPR050595">
    <property type="entry name" value="Bact_response_regulator"/>
</dbReference>
<keyword evidence="1 6" id="KW-0597">Phosphoprotein</keyword>
<dbReference type="FunFam" id="3.40.50.2300:FF:000001">
    <property type="entry name" value="DNA-binding response regulator PhoB"/>
    <property type="match status" value="1"/>
</dbReference>
<gene>
    <name evidence="8" type="ORF">AMJ44_02100</name>
</gene>
<evidence type="ECO:0000313" key="9">
    <source>
        <dbReference type="Proteomes" id="UP000051861"/>
    </source>
</evidence>
<organism evidence="8 9">
    <name type="scientific">candidate division WOR-1 bacterium DG_54_3</name>
    <dbReference type="NCBI Taxonomy" id="1703775"/>
    <lineage>
        <taxon>Bacteria</taxon>
        <taxon>Bacillati</taxon>
        <taxon>Saganbacteria</taxon>
    </lineage>
</organism>
<dbReference type="SUPFAM" id="SSF52172">
    <property type="entry name" value="CheY-like"/>
    <property type="match status" value="1"/>
</dbReference>
<feature type="modified residue" description="4-aspartylphosphate" evidence="6">
    <location>
        <position position="56"/>
    </location>
</feature>
<comment type="caution">
    <text evidence="8">The sequence shown here is derived from an EMBL/GenBank/DDBJ whole genome shotgun (WGS) entry which is preliminary data.</text>
</comment>
<dbReference type="InterPro" id="IPR001789">
    <property type="entry name" value="Sig_transdc_resp-reg_receiver"/>
</dbReference>
<sequence length="132" mass="14665">MAEKTKKILVVDDEPDVASLLTLMLKSQGYNVIAAGDGQEALEKARAEVPDLIVLDIMLPKLDGYKVARMLKFDEKFSHIPIIMLTAKIQEKDRKTGLEMGADAYVTKPFDTMQLLEKVKEVLSEKSGGVKK</sequence>
<dbReference type="InterPro" id="IPR011006">
    <property type="entry name" value="CheY-like_superfamily"/>
</dbReference>
<feature type="domain" description="Response regulatory" evidence="7">
    <location>
        <begin position="7"/>
        <end position="123"/>
    </location>
</feature>
<name>A0A0S7Y5S2_UNCSA</name>
<dbReference type="PROSITE" id="PS50110">
    <property type="entry name" value="RESPONSE_REGULATORY"/>
    <property type="match status" value="1"/>
</dbReference>
<accession>A0A0S7Y5S2</accession>
<dbReference type="GO" id="GO:0000160">
    <property type="term" value="P:phosphorelay signal transduction system"/>
    <property type="evidence" value="ECO:0007669"/>
    <property type="project" value="UniProtKB-KW"/>
</dbReference>
<proteinExistence type="predicted"/>
<dbReference type="Proteomes" id="UP000051861">
    <property type="component" value="Unassembled WGS sequence"/>
</dbReference>
<evidence type="ECO:0000256" key="2">
    <source>
        <dbReference type="ARBA" id="ARBA00023012"/>
    </source>
</evidence>
<evidence type="ECO:0000256" key="6">
    <source>
        <dbReference type="PROSITE-ProRule" id="PRU00169"/>
    </source>
</evidence>
<dbReference type="SMART" id="SM00448">
    <property type="entry name" value="REC"/>
    <property type="match status" value="1"/>
</dbReference>
<reference evidence="8 9" key="1">
    <citation type="journal article" date="2015" name="Microbiome">
        <title>Genomic resolution of linkages in carbon, nitrogen, and sulfur cycling among widespread estuary sediment bacteria.</title>
        <authorList>
            <person name="Baker B.J."/>
            <person name="Lazar C.S."/>
            <person name="Teske A.P."/>
            <person name="Dick G.J."/>
        </authorList>
    </citation>
    <scope>NUCLEOTIDE SEQUENCE [LARGE SCALE GENOMIC DNA]</scope>
    <source>
        <strain evidence="8">DG_54_3</strain>
    </source>
</reference>
<evidence type="ECO:0000256" key="3">
    <source>
        <dbReference type="ARBA" id="ARBA00023015"/>
    </source>
</evidence>
<evidence type="ECO:0000256" key="4">
    <source>
        <dbReference type="ARBA" id="ARBA00023125"/>
    </source>
</evidence>
<evidence type="ECO:0000259" key="7">
    <source>
        <dbReference type="PROSITE" id="PS50110"/>
    </source>
</evidence>
<evidence type="ECO:0000256" key="1">
    <source>
        <dbReference type="ARBA" id="ARBA00022553"/>
    </source>
</evidence>
<dbReference type="PANTHER" id="PTHR44591:SF3">
    <property type="entry name" value="RESPONSE REGULATORY DOMAIN-CONTAINING PROTEIN"/>
    <property type="match status" value="1"/>
</dbReference>
<evidence type="ECO:0000313" key="8">
    <source>
        <dbReference type="EMBL" id="KPJ69875.1"/>
    </source>
</evidence>
<keyword evidence="5" id="KW-0804">Transcription</keyword>
<evidence type="ECO:0000256" key="5">
    <source>
        <dbReference type="ARBA" id="ARBA00023163"/>
    </source>
</evidence>
<dbReference type="CDD" id="cd17574">
    <property type="entry name" value="REC_OmpR"/>
    <property type="match status" value="1"/>
</dbReference>